<name>A0ABT7BZZ3_9CYAN</name>
<dbReference type="InterPro" id="IPR036390">
    <property type="entry name" value="WH_DNA-bd_sf"/>
</dbReference>
<dbReference type="SUPFAM" id="SSF46785">
    <property type="entry name" value="Winged helix' DNA-binding domain"/>
    <property type="match status" value="1"/>
</dbReference>
<comment type="caution">
    <text evidence="3">The sequence shown here is derived from an EMBL/GenBank/DDBJ whole genome shotgun (WGS) entry which is preliminary data.</text>
</comment>
<sequence>MYIQFVEYVNEKFMALAHTILTVLAHAPQSGYDISKEFDEAVSCFWRATQQQIYRELSKMENRGWVNYQTIQQEGKPNKKVYHLTAEGREELLRWFIEPSEPTPIREDLLVKVLAGPYVDRTWLMSELTHRRQVHWRQLEYYLEKEQWFQSQPNLPIGDRFRYLTLRRGIRHEQAWVEWCDEAIAFVRGNDSHF</sequence>
<dbReference type="Proteomes" id="UP001232992">
    <property type="component" value="Unassembled WGS sequence"/>
</dbReference>
<dbReference type="PANTHER" id="PTHR43252:SF4">
    <property type="entry name" value="TRANSCRIPTIONAL REGULATORY PROTEIN"/>
    <property type="match status" value="1"/>
</dbReference>
<accession>A0ABT7BZZ3</accession>
<feature type="domain" description="Transcription regulator PadR C-terminal" evidence="2">
    <location>
        <begin position="105"/>
        <end position="185"/>
    </location>
</feature>
<dbReference type="InterPro" id="IPR005149">
    <property type="entry name" value="Tscrpt_reg_PadR_N"/>
</dbReference>
<evidence type="ECO:0000259" key="2">
    <source>
        <dbReference type="Pfam" id="PF10400"/>
    </source>
</evidence>
<protein>
    <submittedName>
        <fullName evidence="3">PadR family transcriptional regulator</fullName>
    </submittedName>
</protein>
<dbReference type="Gene3D" id="1.10.10.10">
    <property type="entry name" value="Winged helix-like DNA-binding domain superfamily/Winged helix DNA-binding domain"/>
    <property type="match status" value="1"/>
</dbReference>
<evidence type="ECO:0000313" key="3">
    <source>
        <dbReference type="EMBL" id="MDJ1184741.1"/>
    </source>
</evidence>
<proteinExistence type="predicted"/>
<evidence type="ECO:0000313" key="4">
    <source>
        <dbReference type="Proteomes" id="UP001232992"/>
    </source>
</evidence>
<dbReference type="EMBL" id="JAQOSQ010000019">
    <property type="protein sequence ID" value="MDJ1184741.1"/>
    <property type="molecule type" value="Genomic_DNA"/>
</dbReference>
<keyword evidence="4" id="KW-1185">Reference proteome</keyword>
<dbReference type="RefSeq" id="WP_283759396.1">
    <property type="nucleotide sequence ID" value="NZ_JAQOSQ010000019.1"/>
</dbReference>
<evidence type="ECO:0000259" key="1">
    <source>
        <dbReference type="Pfam" id="PF03551"/>
    </source>
</evidence>
<gene>
    <name evidence="3" type="ORF">PMH09_16250</name>
</gene>
<organism evidence="3 4">
    <name type="scientific">Roseofilum casamattae BLCC-M143</name>
    <dbReference type="NCBI Taxonomy" id="3022442"/>
    <lineage>
        <taxon>Bacteria</taxon>
        <taxon>Bacillati</taxon>
        <taxon>Cyanobacteriota</taxon>
        <taxon>Cyanophyceae</taxon>
        <taxon>Desertifilales</taxon>
        <taxon>Desertifilaceae</taxon>
        <taxon>Roseofilum</taxon>
        <taxon>Roseofilum casamattae</taxon>
    </lineage>
</organism>
<dbReference type="PANTHER" id="PTHR43252">
    <property type="entry name" value="TRANSCRIPTIONAL REGULATOR YQJI"/>
    <property type="match status" value="1"/>
</dbReference>
<dbReference type="InterPro" id="IPR018309">
    <property type="entry name" value="Tscrpt_reg_PadR_C"/>
</dbReference>
<dbReference type="Pfam" id="PF03551">
    <property type="entry name" value="PadR"/>
    <property type="match status" value="1"/>
</dbReference>
<dbReference type="Gene3D" id="6.10.140.190">
    <property type="match status" value="1"/>
</dbReference>
<dbReference type="InterPro" id="IPR036388">
    <property type="entry name" value="WH-like_DNA-bd_sf"/>
</dbReference>
<feature type="domain" description="Transcription regulator PadR N-terminal" evidence="1">
    <location>
        <begin position="20"/>
        <end position="92"/>
    </location>
</feature>
<dbReference type="Pfam" id="PF10400">
    <property type="entry name" value="Vir_act_alpha_C"/>
    <property type="match status" value="1"/>
</dbReference>
<reference evidence="3 4" key="1">
    <citation type="submission" date="2023-01" db="EMBL/GenBank/DDBJ databases">
        <title>Novel diversity within Roseofilum (Cyanobacteria; Desertifilaceae) from marine benthic mats with descriptions of four novel species.</title>
        <authorList>
            <person name="Wang Y."/>
            <person name="Berthold D.E."/>
            <person name="Hu J."/>
            <person name="Lefler F.W."/>
            <person name="Laughinghouse H.D. IV."/>
        </authorList>
    </citation>
    <scope>NUCLEOTIDE SEQUENCE [LARGE SCALE GENOMIC DNA]</scope>
    <source>
        <strain evidence="3 4">BLCC-M143</strain>
    </source>
</reference>